<dbReference type="Proteomes" id="UP000033514">
    <property type="component" value="Unassembled WGS sequence"/>
</dbReference>
<dbReference type="PATRIC" id="fig|361041.3.peg.1148"/>
<gene>
    <name evidence="2" type="ORF">VW35_08980</name>
</gene>
<dbReference type="AlphaFoldDB" id="A0A0F5L8E8"/>
<feature type="signal peptide" evidence="1">
    <location>
        <begin position="1"/>
        <end position="18"/>
    </location>
</feature>
<accession>A0A0F5L8E8</accession>
<comment type="caution">
    <text evidence="2">The sequence shown here is derived from an EMBL/GenBank/DDBJ whole genome shotgun (WGS) entry which is preliminary data.</text>
</comment>
<feature type="chain" id="PRO_5002491676" evidence="1">
    <location>
        <begin position="19"/>
        <end position="114"/>
    </location>
</feature>
<dbReference type="RefSeq" id="WP_046142734.1">
    <property type="nucleotide sequence ID" value="NZ_LAJG01000021.1"/>
</dbReference>
<evidence type="ECO:0000256" key="1">
    <source>
        <dbReference type="SAM" id="SignalP"/>
    </source>
</evidence>
<sequence length="114" mass="12126">MQRLALLIAILLAFAATAGMTTGHAHRYVATPIVVLNHVDAENQPIRVTVNVQRGEIDLGAGIVMPCGYHLAVAVAPPCLPPAPEAEETAEVPAKTFRAWSGSMRLRPPIKILA</sequence>
<proteinExistence type="predicted"/>
<keyword evidence="3" id="KW-1185">Reference proteome</keyword>
<dbReference type="STRING" id="361041.VW35_08980"/>
<dbReference type="EMBL" id="LAJG01000021">
    <property type="protein sequence ID" value="KKB78651.1"/>
    <property type="molecule type" value="Genomic_DNA"/>
</dbReference>
<name>A0A0F5L8E8_9HYPH</name>
<evidence type="ECO:0000313" key="3">
    <source>
        <dbReference type="Proteomes" id="UP000033514"/>
    </source>
</evidence>
<reference evidence="2 3" key="1">
    <citation type="submission" date="2015-03" db="EMBL/GenBank/DDBJ databases">
        <authorList>
            <person name="Hassan Y.I."/>
            <person name="Lepp D."/>
            <person name="Zhou T."/>
        </authorList>
    </citation>
    <scope>NUCLEOTIDE SEQUENCE [LARGE SCALE GENOMIC DNA]</scope>
    <source>
        <strain evidence="2 3">GH2-10</strain>
    </source>
</reference>
<protein>
    <submittedName>
        <fullName evidence="2">Uncharacterized protein</fullName>
    </submittedName>
</protein>
<keyword evidence="1" id="KW-0732">Signal</keyword>
<evidence type="ECO:0000313" key="2">
    <source>
        <dbReference type="EMBL" id="KKB78651.1"/>
    </source>
</evidence>
<dbReference type="OrthoDB" id="7950201at2"/>
<organism evidence="2 3">
    <name type="scientific">Devosia soli</name>
    <dbReference type="NCBI Taxonomy" id="361041"/>
    <lineage>
        <taxon>Bacteria</taxon>
        <taxon>Pseudomonadati</taxon>
        <taxon>Pseudomonadota</taxon>
        <taxon>Alphaproteobacteria</taxon>
        <taxon>Hyphomicrobiales</taxon>
        <taxon>Devosiaceae</taxon>
        <taxon>Devosia</taxon>
    </lineage>
</organism>